<comment type="caution">
    <text evidence="5">The sequence shown here is derived from an EMBL/GenBank/DDBJ whole genome shotgun (WGS) entry which is preliminary data.</text>
</comment>
<dbReference type="InterPro" id="IPR030678">
    <property type="entry name" value="Peptide/Ni-bd"/>
</dbReference>
<reference evidence="5 6" key="1">
    <citation type="submission" date="2020-01" db="EMBL/GenBank/DDBJ databases">
        <title>Draft genome assembly of Ensifer adhaerens T173.</title>
        <authorList>
            <person name="Craig J.E."/>
            <person name="Stinchcombe J.R."/>
        </authorList>
    </citation>
    <scope>NUCLEOTIDE SEQUENCE [LARGE SCALE GENOMIC DNA]</scope>
    <source>
        <strain evidence="5 6">T173</strain>
    </source>
</reference>
<evidence type="ECO:0000313" key="6">
    <source>
        <dbReference type="Proteomes" id="UP000744980"/>
    </source>
</evidence>
<dbReference type="InterPro" id="IPR006311">
    <property type="entry name" value="TAT_signal"/>
</dbReference>
<dbReference type="RefSeq" id="WP_203529691.1">
    <property type="nucleotide sequence ID" value="NZ_CP083373.1"/>
</dbReference>
<dbReference type="Gene3D" id="3.40.190.10">
    <property type="entry name" value="Periplasmic binding protein-like II"/>
    <property type="match status" value="1"/>
</dbReference>
<dbReference type="Gene3D" id="3.90.76.10">
    <property type="entry name" value="Dipeptide-binding Protein, Domain 1"/>
    <property type="match status" value="1"/>
</dbReference>
<protein>
    <recommendedName>
        <fullName evidence="4">Solute-binding protein family 5 domain-containing protein</fullName>
    </recommendedName>
</protein>
<dbReference type="GO" id="GO:0043190">
    <property type="term" value="C:ATP-binding cassette (ABC) transporter complex"/>
    <property type="evidence" value="ECO:0007669"/>
    <property type="project" value="InterPro"/>
</dbReference>
<dbReference type="GO" id="GO:0015833">
    <property type="term" value="P:peptide transport"/>
    <property type="evidence" value="ECO:0007669"/>
    <property type="project" value="TreeGrafter"/>
</dbReference>
<evidence type="ECO:0000256" key="1">
    <source>
        <dbReference type="ARBA" id="ARBA00004418"/>
    </source>
</evidence>
<dbReference type="PROSITE" id="PS51318">
    <property type="entry name" value="TAT"/>
    <property type="match status" value="1"/>
</dbReference>
<evidence type="ECO:0000313" key="5">
    <source>
        <dbReference type="EMBL" id="MBM3095207.1"/>
    </source>
</evidence>
<feature type="domain" description="Solute-binding protein family 5" evidence="4">
    <location>
        <begin position="94"/>
        <end position="413"/>
    </location>
</feature>
<name>A0AAW4FVQ9_9HYPH</name>
<accession>A0AAW4FVQ9</accession>
<dbReference type="Pfam" id="PF00496">
    <property type="entry name" value="SBP_bac_5"/>
    <property type="match status" value="1"/>
</dbReference>
<dbReference type="AlphaFoldDB" id="A0AAW4FVQ9"/>
<dbReference type="CDD" id="cd08503">
    <property type="entry name" value="PBP2_NikA_DppA_OppA_like_17"/>
    <property type="match status" value="1"/>
</dbReference>
<sequence>MKPTLLMPAMVTRRNVLLGGGIAAATVLAGPSLLRSAYATDNAIPKRGGTFRVGAEDASSKDNMDPALAFSGFAAMMCRAMYDSLVKEDATGKPYDSLAEVFEPDATAQVWTIRIRDGVTFHDGKAVTIDDVIFSITRAMTTTGSLAARNLEALDPKGIEKDGKHTARLRLKYPYSFFKQAFFHPSLSIVPTGFDPKKPVGSGPFKFVSFEDQKFIAERNPNYWLDGKPYLDRIEVIGFADATTARMNALMSGQIDAMPNLAFTQARTIEGREDIKLLSAAGASFEPFTMRVDQPPFKDPRVLEAFKLMVDREQLLRNVYAGRGRIGNDLGWAQDPYYNAGIPQRAYDPDKAKFLLKEAGQEGLEIELYPSPEAPWNSAAAQVLAQQAKKVGVTIKLAASADLSSFYDQKYLKVEFSQDMFGPNPLSVTAGYSLLPDSPYNESHWKDEKAAELFKLASSTGDSEKARQYLNDFQQLVHDKAGWIVWGFRDSLQAVTGKFGGLEPSLRGVNMHDLSGVWAL</sequence>
<dbReference type="InterPro" id="IPR000914">
    <property type="entry name" value="SBP_5_dom"/>
</dbReference>
<keyword evidence="6" id="KW-1185">Reference proteome</keyword>
<dbReference type="GO" id="GO:0030288">
    <property type="term" value="C:outer membrane-bounded periplasmic space"/>
    <property type="evidence" value="ECO:0007669"/>
    <property type="project" value="UniProtKB-ARBA"/>
</dbReference>
<dbReference type="SUPFAM" id="SSF53850">
    <property type="entry name" value="Periplasmic binding protein-like II"/>
    <property type="match status" value="1"/>
</dbReference>
<evidence type="ECO:0000256" key="3">
    <source>
        <dbReference type="ARBA" id="ARBA00022729"/>
    </source>
</evidence>
<evidence type="ECO:0000259" key="4">
    <source>
        <dbReference type="Pfam" id="PF00496"/>
    </source>
</evidence>
<comment type="subcellular location">
    <subcellularLocation>
        <location evidence="1">Periplasm</location>
    </subcellularLocation>
</comment>
<dbReference type="PANTHER" id="PTHR30290:SF38">
    <property type="entry name" value="D,D-DIPEPTIDE-BINDING PERIPLASMIC PROTEIN DDPA-RELATED"/>
    <property type="match status" value="1"/>
</dbReference>
<dbReference type="Proteomes" id="UP000744980">
    <property type="component" value="Unassembled WGS sequence"/>
</dbReference>
<keyword evidence="3" id="KW-0732">Signal</keyword>
<dbReference type="GO" id="GO:1904680">
    <property type="term" value="F:peptide transmembrane transporter activity"/>
    <property type="evidence" value="ECO:0007669"/>
    <property type="project" value="TreeGrafter"/>
</dbReference>
<evidence type="ECO:0000256" key="2">
    <source>
        <dbReference type="ARBA" id="ARBA00005695"/>
    </source>
</evidence>
<proteinExistence type="inferred from homology"/>
<dbReference type="InterPro" id="IPR039424">
    <property type="entry name" value="SBP_5"/>
</dbReference>
<dbReference type="PIRSF" id="PIRSF002741">
    <property type="entry name" value="MppA"/>
    <property type="match status" value="1"/>
</dbReference>
<comment type="similarity">
    <text evidence="2">Belongs to the bacterial solute-binding protein 5 family.</text>
</comment>
<dbReference type="Gene3D" id="3.10.105.10">
    <property type="entry name" value="Dipeptide-binding Protein, Domain 3"/>
    <property type="match status" value="1"/>
</dbReference>
<gene>
    <name evidence="5" type="ORF">GFB56_31265</name>
</gene>
<organism evidence="5 6">
    <name type="scientific">Ensifer canadensis</name>
    <dbReference type="NCBI Taxonomy" id="555315"/>
    <lineage>
        <taxon>Bacteria</taxon>
        <taxon>Pseudomonadati</taxon>
        <taxon>Pseudomonadota</taxon>
        <taxon>Alphaproteobacteria</taxon>
        <taxon>Hyphomicrobiales</taxon>
        <taxon>Rhizobiaceae</taxon>
        <taxon>Sinorhizobium/Ensifer group</taxon>
        <taxon>Ensifer</taxon>
    </lineage>
</organism>
<dbReference type="EMBL" id="WXFA01000040">
    <property type="protein sequence ID" value="MBM3095207.1"/>
    <property type="molecule type" value="Genomic_DNA"/>
</dbReference>
<dbReference type="PANTHER" id="PTHR30290">
    <property type="entry name" value="PERIPLASMIC BINDING COMPONENT OF ABC TRANSPORTER"/>
    <property type="match status" value="1"/>
</dbReference>